<dbReference type="Proteomes" id="UP000199657">
    <property type="component" value="Unassembled WGS sequence"/>
</dbReference>
<dbReference type="RefSeq" id="WP_091639484.1">
    <property type="nucleotide sequence ID" value="NZ_FOEG01000001.1"/>
</dbReference>
<keyword evidence="1" id="KW-0812">Transmembrane</keyword>
<keyword evidence="1" id="KW-1133">Transmembrane helix</keyword>
<dbReference type="EMBL" id="FOEG01000001">
    <property type="protein sequence ID" value="SEO50281.1"/>
    <property type="molecule type" value="Genomic_DNA"/>
</dbReference>
<reference evidence="2 3" key="1">
    <citation type="submission" date="2016-10" db="EMBL/GenBank/DDBJ databases">
        <authorList>
            <person name="de Groot N.N."/>
        </authorList>
    </citation>
    <scope>NUCLEOTIDE SEQUENCE [LARGE SCALE GENOMIC DNA]</scope>
    <source>
        <strain evidence="2 3">CGMCC 1.6291</strain>
    </source>
</reference>
<keyword evidence="3" id="KW-1185">Reference proteome</keyword>
<organism evidence="2 3">
    <name type="scientific">Aquisalimonas asiatica</name>
    <dbReference type="NCBI Taxonomy" id="406100"/>
    <lineage>
        <taxon>Bacteria</taxon>
        <taxon>Pseudomonadati</taxon>
        <taxon>Pseudomonadota</taxon>
        <taxon>Gammaproteobacteria</taxon>
        <taxon>Chromatiales</taxon>
        <taxon>Ectothiorhodospiraceae</taxon>
        <taxon>Aquisalimonas</taxon>
    </lineage>
</organism>
<dbReference type="STRING" id="406100.SAMN04488052_101407"/>
<dbReference type="AlphaFoldDB" id="A0A1H8Q8I6"/>
<name>A0A1H8Q8I6_9GAMM</name>
<dbReference type="OrthoDB" id="5772845at2"/>
<proteinExistence type="predicted"/>
<evidence type="ECO:0000313" key="3">
    <source>
        <dbReference type="Proteomes" id="UP000199657"/>
    </source>
</evidence>
<sequence>MLNLVLAIIAALSLGAAAYVHRQLPYRVPTVNHLRTSRLVLIGTGIVFGWVMARLYGVMTELNMVLVFAASLGIVHVPAAAILFVKSFSVDE</sequence>
<evidence type="ECO:0000256" key="1">
    <source>
        <dbReference type="SAM" id="Phobius"/>
    </source>
</evidence>
<accession>A0A1H8Q8I6</accession>
<evidence type="ECO:0000313" key="2">
    <source>
        <dbReference type="EMBL" id="SEO50281.1"/>
    </source>
</evidence>
<gene>
    <name evidence="2" type="ORF">SAMN04488052_101407</name>
</gene>
<feature type="transmembrane region" description="Helical" evidence="1">
    <location>
        <begin position="64"/>
        <end position="85"/>
    </location>
</feature>
<protein>
    <submittedName>
        <fullName evidence="2">Uncharacterized protein</fullName>
    </submittedName>
</protein>
<keyword evidence="1" id="KW-0472">Membrane</keyword>
<feature type="transmembrane region" description="Helical" evidence="1">
    <location>
        <begin position="38"/>
        <end position="57"/>
    </location>
</feature>